<name>A0A6P4ZEZ6_BRABE</name>
<reference evidence="7" key="1">
    <citation type="submission" date="2025-08" db="UniProtKB">
        <authorList>
            <consortium name="RefSeq"/>
        </authorList>
    </citation>
    <scope>IDENTIFICATION</scope>
    <source>
        <tissue evidence="7">Gonad</tissue>
    </source>
</reference>
<gene>
    <name evidence="7" type="primary">LOC109473932</name>
</gene>
<keyword evidence="2" id="KW-0489">Methyltransferase</keyword>
<evidence type="ECO:0000256" key="1">
    <source>
        <dbReference type="ARBA" id="ARBA00010633"/>
    </source>
</evidence>
<dbReference type="GO" id="GO:0005739">
    <property type="term" value="C:mitochondrion"/>
    <property type="evidence" value="ECO:0007669"/>
    <property type="project" value="TreeGrafter"/>
</dbReference>
<evidence type="ECO:0000256" key="2">
    <source>
        <dbReference type="ARBA" id="ARBA00022603"/>
    </source>
</evidence>
<organism evidence="6 7">
    <name type="scientific">Branchiostoma belcheri</name>
    <name type="common">Amphioxus</name>
    <dbReference type="NCBI Taxonomy" id="7741"/>
    <lineage>
        <taxon>Eukaryota</taxon>
        <taxon>Metazoa</taxon>
        <taxon>Chordata</taxon>
        <taxon>Cephalochordata</taxon>
        <taxon>Leptocardii</taxon>
        <taxon>Amphioxiformes</taxon>
        <taxon>Branchiostomatidae</taxon>
        <taxon>Branchiostoma</taxon>
    </lineage>
</organism>
<keyword evidence="5" id="KW-1133">Transmembrane helix</keyword>
<keyword evidence="3" id="KW-0808">Transferase</keyword>
<dbReference type="PANTHER" id="PTHR13610:SF9">
    <property type="entry name" value="FI06469P"/>
    <property type="match status" value="1"/>
</dbReference>
<evidence type="ECO:0000256" key="3">
    <source>
        <dbReference type="ARBA" id="ARBA00022679"/>
    </source>
</evidence>
<dbReference type="SUPFAM" id="SSF53335">
    <property type="entry name" value="S-adenosyl-L-methionine-dependent methyltransferases"/>
    <property type="match status" value="1"/>
</dbReference>
<dbReference type="PANTHER" id="PTHR13610">
    <property type="entry name" value="METHYLTRANSFERASE DOMAIN-CONTAINING PROTEIN"/>
    <property type="match status" value="1"/>
</dbReference>
<evidence type="ECO:0000256" key="5">
    <source>
        <dbReference type="SAM" id="Phobius"/>
    </source>
</evidence>
<dbReference type="GeneID" id="109473932"/>
<dbReference type="InterPro" id="IPR029063">
    <property type="entry name" value="SAM-dependent_MTases_sf"/>
</dbReference>
<keyword evidence="6" id="KW-1185">Reference proteome</keyword>
<comment type="similarity">
    <text evidence="1">Belongs to the ANT/ATPSC lysine N-methyltransferase family.</text>
</comment>
<dbReference type="InterPro" id="IPR026170">
    <property type="entry name" value="FAM173A/B"/>
</dbReference>
<protein>
    <submittedName>
        <fullName evidence="7">Protein FAM173B-like isoform X2</fullName>
    </submittedName>
</protein>
<dbReference type="Gene3D" id="3.40.50.150">
    <property type="entry name" value="Vaccinia Virus protein VP39"/>
    <property type="match status" value="1"/>
</dbReference>
<sequence>MDDSIEMELATLASAERDRSFLLVKGIGGAVCLTYVVNTALVFPWYRRSPLPYVASGRSQVDRVLRLLEGRPGKVADLGSGDGRIVCAAATQGFHTDGYELNPFLLGYSRLMAHRKGLASLARFHRKDLFEADLRLYNNIVIYGEPLILRRLEQKLAEEVTSGSRVICCRYQLPTWAPTSTLGEGIETIYVYDKV</sequence>
<dbReference type="GO" id="GO:0016279">
    <property type="term" value="F:protein-lysine N-methyltransferase activity"/>
    <property type="evidence" value="ECO:0007669"/>
    <property type="project" value="InterPro"/>
</dbReference>
<dbReference type="Proteomes" id="UP000515135">
    <property type="component" value="Unplaced"/>
</dbReference>
<keyword evidence="5" id="KW-0812">Transmembrane</keyword>
<keyword evidence="5" id="KW-0472">Membrane</keyword>
<proteinExistence type="inferred from homology"/>
<dbReference type="OrthoDB" id="66144at2759"/>
<accession>A0A6P4ZEZ6</accession>
<dbReference type="GO" id="GO:0032259">
    <property type="term" value="P:methylation"/>
    <property type="evidence" value="ECO:0007669"/>
    <property type="project" value="UniProtKB-KW"/>
</dbReference>
<dbReference type="GO" id="GO:1905706">
    <property type="term" value="P:regulation of mitochondrial ATP synthesis coupled proton transport"/>
    <property type="evidence" value="ECO:0007669"/>
    <property type="project" value="TreeGrafter"/>
</dbReference>
<dbReference type="RefSeq" id="XP_019629662.1">
    <property type="nucleotide sequence ID" value="XM_019774103.1"/>
</dbReference>
<dbReference type="AlphaFoldDB" id="A0A6P4ZEZ6"/>
<keyword evidence="4" id="KW-0949">S-adenosyl-L-methionine</keyword>
<evidence type="ECO:0000256" key="4">
    <source>
        <dbReference type="ARBA" id="ARBA00022691"/>
    </source>
</evidence>
<feature type="transmembrane region" description="Helical" evidence="5">
    <location>
        <begin position="21"/>
        <end position="46"/>
    </location>
</feature>
<evidence type="ECO:0000313" key="7">
    <source>
        <dbReference type="RefSeq" id="XP_019629662.1"/>
    </source>
</evidence>
<evidence type="ECO:0000313" key="6">
    <source>
        <dbReference type="Proteomes" id="UP000515135"/>
    </source>
</evidence>